<accession>A0A5R8YRX8</accession>
<dbReference type="GO" id="GO:0003700">
    <property type="term" value="F:DNA-binding transcription factor activity"/>
    <property type="evidence" value="ECO:0007669"/>
    <property type="project" value="InterPro"/>
</dbReference>
<dbReference type="Pfam" id="PF12840">
    <property type="entry name" value="HTH_20"/>
    <property type="match status" value="1"/>
</dbReference>
<evidence type="ECO:0000259" key="5">
    <source>
        <dbReference type="SMART" id="SM00418"/>
    </source>
</evidence>
<dbReference type="Gene3D" id="1.10.10.10">
    <property type="entry name" value="Winged helix-like DNA-binding domain superfamily/Winged helix DNA-binding domain"/>
    <property type="match status" value="1"/>
</dbReference>
<dbReference type="EMBL" id="VANP01000009">
    <property type="protein sequence ID" value="TLP56211.1"/>
    <property type="molecule type" value="Genomic_DNA"/>
</dbReference>
<name>A0A5R8YRX8_9ACTN</name>
<feature type="domain" description="HTH arsR-type" evidence="5">
    <location>
        <begin position="271"/>
        <end position="345"/>
    </location>
</feature>
<dbReference type="SMART" id="SM00418">
    <property type="entry name" value="HTH_ARSR"/>
    <property type="match status" value="1"/>
</dbReference>
<dbReference type="OrthoDB" id="3808065at2"/>
<dbReference type="PANTHER" id="PTHR43132">
    <property type="entry name" value="ARSENICAL RESISTANCE OPERON REPRESSOR ARSR-RELATED"/>
    <property type="match status" value="1"/>
</dbReference>
<feature type="region of interest" description="Disordered" evidence="4">
    <location>
        <begin position="119"/>
        <end position="140"/>
    </location>
</feature>
<keyword evidence="3" id="KW-0804">Transcription</keyword>
<dbReference type="CDD" id="cd00090">
    <property type="entry name" value="HTH_ARSR"/>
    <property type="match status" value="1"/>
</dbReference>
<keyword evidence="2" id="KW-0238">DNA-binding</keyword>
<evidence type="ECO:0000256" key="4">
    <source>
        <dbReference type="SAM" id="MobiDB-lite"/>
    </source>
</evidence>
<dbReference type="SUPFAM" id="SSF46785">
    <property type="entry name" value="Winged helix' DNA-binding domain"/>
    <property type="match status" value="1"/>
</dbReference>
<keyword evidence="1" id="KW-0805">Transcription regulation</keyword>
<dbReference type="GO" id="GO:0003677">
    <property type="term" value="F:DNA binding"/>
    <property type="evidence" value="ECO:0007669"/>
    <property type="project" value="UniProtKB-KW"/>
</dbReference>
<dbReference type="InterPro" id="IPR036390">
    <property type="entry name" value="WH_DNA-bd_sf"/>
</dbReference>
<dbReference type="PANTHER" id="PTHR43132:SF6">
    <property type="entry name" value="HTH-TYPE TRANSCRIPTIONAL REPRESSOR CZRA"/>
    <property type="match status" value="1"/>
</dbReference>
<dbReference type="InterPro" id="IPR036388">
    <property type="entry name" value="WH-like_DNA-bd_sf"/>
</dbReference>
<proteinExistence type="predicted"/>
<evidence type="ECO:0000313" key="7">
    <source>
        <dbReference type="Proteomes" id="UP000309033"/>
    </source>
</evidence>
<protein>
    <submittedName>
        <fullName evidence="6">Winged helix-turn-helix transcriptional regulator</fullName>
    </submittedName>
</protein>
<sequence>MGGITLSETDLSRISVASMPSLALEVSLSLQILDRRSAGSYARWRSRTRARLRLGHGGGRAVGHGTTEHGAFGHGALRIVRRVIGGAGTLADQVRVVSWAVGKHDPLTHRAEAGADAGAEAGAGASGHGTRRPTAPPEPVPAQPVVSALLWYCETVIAPYWNRFRAAVESERAVHARALLSGGPDELLRSLGHGLAWRRPRLWVEGDGEAGPRLRDGGGLVVVPSVFCERSEILLPDADRPLLVHPMGTSARDLALGLHSGPGEGVNGRRALGNLLGGTRAAILAELRSPYTTTEVARRHDLAPGTVSRHLSVLRDAGLVGSSRRANEVLYVATPLGRALVDSVSGAG</sequence>
<dbReference type="InterPro" id="IPR001845">
    <property type="entry name" value="HTH_ArsR_DNA-bd_dom"/>
</dbReference>
<evidence type="ECO:0000256" key="3">
    <source>
        <dbReference type="ARBA" id="ARBA00023163"/>
    </source>
</evidence>
<dbReference type="AlphaFoldDB" id="A0A5R8YRX8"/>
<evidence type="ECO:0000313" key="6">
    <source>
        <dbReference type="EMBL" id="TLP56211.1"/>
    </source>
</evidence>
<evidence type="ECO:0000256" key="2">
    <source>
        <dbReference type="ARBA" id="ARBA00023125"/>
    </source>
</evidence>
<keyword evidence="7" id="KW-1185">Reference proteome</keyword>
<evidence type="ECO:0000256" key="1">
    <source>
        <dbReference type="ARBA" id="ARBA00023015"/>
    </source>
</evidence>
<gene>
    <name evidence="6" type="ORF">FED44_23030</name>
</gene>
<dbReference type="Proteomes" id="UP000309033">
    <property type="component" value="Unassembled WGS sequence"/>
</dbReference>
<comment type="caution">
    <text evidence="6">The sequence shown here is derived from an EMBL/GenBank/DDBJ whole genome shotgun (WGS) entry which is preliminary data.</text>
</comment>
<dbReference type="InterPro" id="IPR051011">
    <property type="entry name" value="Metal_resp_trans_reg"/>
</dbReference>
<reference evidence="6" key="1">
    <citation type="submission" date="2019-05" db="EMBL/GenBank/DDBJ databases">
        <title>Isolation, diversity and antifungal activity of Actinobacteria from wheat.</title>
        <authorList>
            <person name="Yu B."/>
        </authorList>
    </citation>
    <scope>NUCLEOTIDE SEQUENCE [LARGE SCALE GENOMIC DNA]</scope>
    <source>
        <strain evidence="6">NEAU-HEGS1-5</strain>
    </source>
</reference>
<organism evidence="6 7">
    <name type="scientific">Microbispora triticiradicis</name>
    <dbReference type="NCBI Taxonomy" id="2200763"/>
    <lineage>
        <taxon>Bacteria</taxon>
        <taxon>Bacillati</taxon>
        <taxon>Actinomycetota</taxon>
        <taxon>Actinomycetes</taxon>
        <taxon>Streptosporangiales</taxon>
        <taxon>Streptosporangiaceae</taxon>
        <taxon>Microbispora</taxon>
    </lineage>
</organism>
<dbReference type="InterPro" id="IPR011991">
    <property type="entry name" value="ArsR-like_HTH"/>
</dbReference>